<feature type="region of interest" description="Disordered" evidence="1">
    <location>
        <begin position="39"/>
        <end position="88"/>
    </location>
</feature>
<reference evidence="3" key="2">
    <citation type="submission" date="2015-01" db="EMBL/GenBank/DDBJ databases">
        <title>Evolutionary Origins and Diversification of the Mycorrhizal Mutualists.</title>
        <authorList>
            <consortium name="DOE Joint Genome Institute"/>
            <consortium name="Mycorrhizal Genomics Consortium"/>
            <person name="Kohler A."/>
            <person name="Kuo A."/>
            <person name="Nagy L.G."/>
            <person name="Floudas D."/>
            <person name="Copeland A."/>
            <person name="Barry K.W."/>
            <person name="Cichocki N."/>
            <person name="Veneault-Fourrey C."/>
            <person name="LaButti K."/>
            <person name="Lindquist E.A."/>
            <person name="Lipzen A."/>
            <person name="Lundell T."/>
            <person name="Morin E."/>
            <person name="Murat C."/>
            <person name="Riley R."/>
            <person name="Ohm R."/>
            <person name="Sun H."/>
            <person name="Tunlid A."/>
            <person name="Henrissat B."/>
            <person name="Grigoriev I.V."/>
            <person name="Hibbett D.S."/>
            <person name="Martin F."/>
        </authorList>
    </citation>
    <scope>NUCLEOTIDE SEQUENCE [LARGE SCALE GENOMIC DNA]</scope>
    <source>
        <strain evidence="3">F 1598</strain>
    </source>
</reference>
<keyword evidence="3" id="KW-1185">Reference proteome</keyword>
<name>A0A0C3GBP3_PILCF</name>
<dbReference type="InParanoid" id="A0A0C3GBP3"/>
<feature type="compositionally biased region" description="Polar residues" evidence="1">
    <location>
        <begin position="76"/>
        <end position="88"/>
    </location>
</feature>
<dbReference type="HOGENOM" id="CLU_2469875_0_0_1"/>
<dbReference type="AlphaFoldDB" id="A0A0C3GBP3"/>
<evidence type="ECO:0000313" key="3">
    <source>
        <dbReference type="Proteomes" id="UP000054166"/>
    </source>
</evidence>
<evidence type="ECO:0000313" key="2">
    <source>
        <dbReference type="EMBL" id="KIM88061.1"/>
    </source>
</evidence>
<dbReference type="Proteomes" id="UP000054166">
    <property type="component" value="Unassembled WGS sequence"/>
</dbReference>
<protein>
    <submittedName>
        <fullName evidence="2">Uncharacterized protein</fullName>
    </submittedName>
</protein>
<proteinExistence type="predicted"/>
<accession>A0A0C3GBP3</accession>
<gene>
    <name evidence="2" type="ORF">PILCRDRAFT_3756</name>
</gene>
<reference evidence="2 3" key="1">
    <citation type="submission" date="2014-04" db="EMBL/GenBank/DDBJ databases">
        <authorList>
            <consortium name="DOE Joint Genome Institute"/>
            <person name="Kuo A."/>
            <person name="Tarkka M."/>
            <person name="Buscot F."/>
            <person name="Kohler A."/>
            <person name="Nagy L.G."/>
            <person name="Floudas D."/>
            <person name="Copeland A."/>
            <person name="Barry K.W."/>
            <person name="Cichocki N."/>
            <person name="Veneault-Fourrey C."/>
            <person name="LaButti K."/>
            <person name="Lindquist E.A."/>
            <person name="Lipzen A."/>
            <person name="Lundell T."/>
            <person name="Morin E."/>
            <person name="Murat C."/>
            <person name="Sun H."/>
            <person name="Tunlid A."/>
            <person name="Henrissat B."/>
            <person name="Grigoriev I.V."/>
            <person name="Hibbett D.S."/>
            <person name="Martin F."/>
            <person name="Nordberg H.P."/>
            <person name="Cantor M.N."/>
            <person name="Hua S.X."/>
        </authorList>
    </citation>
    <scope>NUCLEOTIDE SEQUENCE [LARGE SCALE GENOMIC DNA]</scope>
    <source>
        <strain evidence="2 3">F 1598</strain>
    </source>
</reference>
<evidence type="ECO:0000256" key="1">
    <source>
        <dbReference type="SAM" id="MobiDB-lite"/>
    </source>
</evidence>
<sequence>MAYPTPINIQLPKSELPHDLFMKTKPQWLSFQFLAQITPPLHAGQSPPPSPSTPAYLASNRSSLPKSKPPPMLIPTSQPFNSSLPHLK</sequence>
<organism evidence="2 3">
    <name type="scientific">Piloderma croceum (strain F 1598)</name>
    <dbReference type="NCBI Taxonomy" id="765440"/>
    <lineage>
        <taxon>Eukaryota</taxon>
        <taxon>Fungi</taxon>
        <taxon>Dikarya</taxon>
        <taxon>Basidiomycota</taxon>
        <taxon>Agaricomycotina</taxon>
        <taxon>Agaricomycetes</taxon>
        <taxon>Agaricomycetidae</taxon>
        <taxon>Atheliales</taxon>
        <taxon>Atheliaceae</taxon>
        <taxon>Piloderma</taxon>
    </lineage>
</organism>
<dbReference type="EMBL" id="KN832978">
    <property type="protein sequence ID" value="KIM88061.1"/>
    <property type="molecule type" value="Genomic_DNA"/>
</dbReference>